<dbReference type="AlphaFoldDB" id="J6EZH8"/>
<proteinExistence type="predicted"/>
<comment type="caution">
    <text evidence="2">The sequence shown here is derived from an EMBL/GenBank/DDBJ whole genome shotgun (WGS) entry which is preliminary data.</text>
</comment>
<dbReference type="PANTHER" id="PTHR38696:SF1">
    <property type="entry name" value="MEDIATOR OF RNA POLYMERASE II TRANSCRIPTION SUBUNIT 13"/>
    <property type="match status" value="1"/>
</dbReference>
<reference evidence="2 3" key="1">
    <citation type="journal article" date="2012" name="Eukaryot. Cell">
        <title>Draft genome sequence of CBS 2479, the standard type strain of Trichosporon asahii.</title>
        <authorList>
            <person name="Yang R.Y."/>
            <person name="Li H.T."/>
            <person name="Zhu H."/>
            <person name="Zhou G.P."/>
            <person name="Wang M."/>
            <person name="Wang L."/>
        </authorList>
    </citation>
    <scope>NUCLEOTIDE SEQUENCE [LARGE SCALE GENOMIC DNA]</scope>
    <source>
        <strain evidence="3">ATCC 90039 / CBS 2479 / JCM 2466 / KCTC 7840 / NCYC 2677 / UAMH 7654</strain>
    </source>
</reference>
<dbReference type="RefSeq" id="XP_014181150.1">
    <property type="nucleotide sequence ID" value="XM_014325675.1"/>
</dbReference>
<evidence type="ECO:0000313" key="2">
    <source>
        <dbReference type="EMBL" id="EJT50059.1"/>
    </source>
</evidence>
<evidence type="ECO:0000256" key="1">
    <source>
        <dbReference type="SAM" id="MobiDB-lite"/>
    </source>
</evidence>
<accession>J6EZH8</accession>
<feature type="region of interest" description="Disordered" evidence="1">
    <location>
        <begin position="1"/>
        <end position="62"/>
    </location>
</feature>
<dbReference type="OrthoDB" id="3255427at2759"/>
<gene>
    <name evidence="2" type="ORF">A1Q1_00714</name>
</gene>
<dbReference type="EMBL" id="ALBS01000136">
    <property type="protein sequence ID" value="EJT50059.1"/>
    <property type="molecule type" value="Genomic_DNA"/>
</dbReference>
<dbReference type="KEGG" id="tasa:A1Q1_00714"/>
<feature type="compositionally biased region" description="Basic residues" evidence="1">
    <location>
        <begin position="1"/>
        <end position="12"/>
    </location>
</feature>
<feature type="region of interest" description="Disordered" evidence="1">
    <location>
        <begin position="77"/>
        <end position="106"/>
    </location>
</feature>
<dbReference type="VEuPathDB" id="FungiDB:A1Q1_00714"/>
<feature type="compositionally biased region" description="Low complexity" evidence="1">
    <location>
        <begin position="89"/>
        <end position="102"/>
    </location>
</feature>
<dbReference type="PANTHER" id="PTHR38696">
    <property type="entry name" value="MEDIATOR OF RNA POLYMERASE II TRANSCRIPTION SUBUNIT 13"/>
    <property type="match status" value="1"/>
</dbReference>
<dbReference type="Proteomes" id="UP000002748">
    <property type="component" value="Unassembled WGS sequence"/>
</dbReference>
<dbReference type="HOGENOM" id="CLU_050876_0_0_1"/>
<dbReference type="GeneID" id="25984228"/>
<organism evidence="2 3">
    <name type="scientific">Trichosporon asahii var. asahii (strain ATCC 90039 / CBS 2479 / JCM 2466 / KCTC 7840 / NBRC 103889/ NCYC 2677 / UAMH 7654)</name>
    <name type="common">Yeast</name>
    <dbReference type="NCBI Taxonomy" id="1186058"/>
    <lineage>
        <taxon>Eukaryota</taxon>
        <taxon>Fungi</taxon>
        <taxon>Dikarya</taxon>
        <taxon>Basidiomycota</taxon>
        <taxon>Agaricomycotina</taxon>
        <taxon>Tremellomycetes</taxon>
        <taxon>Trichosporonales</taxon>
        <taxon>Trichosporonaceae</taxon>
        <taxon>Trichosporon</taxon>
    </lineage>
</organism>
<feature type="compositionally biased region" description="Basic and acidic residues" evidence="1">
    <location>
        <begin position="49"/>
        <end position="58"/>
    </location>
</feature>
<evidence type="ECO:0000313" key="3">
    <source>
        <dbReference type="Proteomes" id="UP000002748"/>
    </source>
</evidence>
<sequence>MPLPKFGHRRVKSSYDQPPTPPVLVVPHDDTPPQSILKSPSLSPTTTTDTRRSLRHDSSALSVDSLSRDFQRFDTKDSVWSVDEPPSPRTRSSTPGTSISSTAGMCPLPESTEQNRFPFFSMTLSSTSTLSFIALPVTMRPLVLDAINRAWKRGIKSTNSVEYAPELMQWHKKKGCDGGVWEVTMKDNCWMPKSEDKVASKRIILYLMTAFAKCGYELASSFTATIKDTGKDTLMFNTCTPDPDPVFMGVAFYGSDRIWIIDAEADVGQALEDGIKATWVDGVRDARVRERHCRELRLRNNPWTAHNASALISARCIQVTIMKLVTYHSNYKYVGAINMTDRDEPGMPLTVYRLDTSTPSMPFPKIEPISDQARQSMGVGLSHSRSQH</sequence>
<name>J6EZH8_TRIAS</name>
<protein>
    <submittedName>
        <fullName evidence="2">Uncharacterized protein</fullName>
    </submittedName>
</protein>
<feature type="compositionally biased region" description="Low complexity" evidence="1">
    <location>
        <begin position="39"/>
        <end position="48"/>
    </location>
</feature>